<comment type="caution">
    <text evidence="1">The sequence shown here is derived from an EMBL/GenBank/DDBJ whole genome shotgun (WGS) entry which is preliminary data.</text>
</comment>
<protein>
    <submittedName>
        <fullName evidence="1">Uncharacterized protein</fullName>
    </submittedName>
</protein>
<evidence type="ECO:0000313" key="2">
    <source>
        <dbReference type="Proteomes" id="UP001168821"/>
    </source>
</evidence>
<sequence length="95" mass="9951">MNACANLGTPISVYNVATLIGEAYGCTATVGTAPGVFRGAGIWLVNSKFMNHDFAPSTILQSDSAEGIEPPTAILPHQLLYGHFFPSPTAKSLLT</sequence>
<dbReference type="EMBL" id="JALNTZ010000005">
    <property type="protein sequence ID" value="KAJ3651973.1"/>
    <property type="molecule type" value="Genomic_DNA"/>
</dbReference>
<name>A0AA38I622_9CUCU</name>
<dbReference type="AlphaFoldDB" id="A0AA38I622"/>
<dbReference type="Proteomes" id="UP001168821">
    <property type="component" value="Unassembled WGS sequence"/>
</dbReference>
<organism evidence="1 2">
    <name type="scientific">Zophobas morio</name>
    <dbReference type="NCBI Taxonomy" id="2755281"/>
    <lineage>
        <taxon>Eukaryota</taxon>
        <taxon>Metazoa</taxon>
        <taxon>Ecdysozoa</taxon>
        <taxon>Arthropoda</taxon>
        <taxon>Hexapoda</taxon>
        <taxon>Insecta</taxon>
        <taxon>Pterygota</taxon>
        <taxon>Neoptera</taxon>
        <taxon>Endopterygota</taxon>
        <taxon>Coleoptera</taxon>
        <taxon>Polyphaga</taxon>
        <taxon>Cucujiformia</taxon>
        <taxon>Tenebrionidae</taxon>
        <taxon>Zophobas</taxon>
    </lineage>
</organism>
<proteinExistence type="predicted"/>
<keyword evidence="2" id="KW-1185">Reference proteome</keyword>
<gene>
    <name evidence="1" type="ORF">Zmor_017977</name>
</gene>
<reference evidence="1" key="1">
    <citation type="journal article" date="2023" name="G3 (Bethesda)">
        <title>Whole genome assemblies of Zophobas morio and Tenebrio molitor.</title>
        <authorList>
            <person name="Kaur S."/>
            <person name="Stinson S.A."/>
            <person name="diCenzo G.C."/>
        </authorList>
    </citation>
    <scope>NUCLEOTIDE SEQUENCE</scope>
    <source>
        <strain evidence="1">QUZm001</strain>
    </source>
</reference>
<accession>A0AA38I622</accession>
<evidence type="ECO:0000313" key="1">
    <source>
        <dbReference type="EMBL" id="KAJ3651973.1"/>
    </source>
</evidence>